<comment type="similarity">
    <text evidence="1 6">Belongs to the ATG17 family.</text>
</comment>
<protein>
    <recommendedName>
        <fullName evidence="2 6">Autophagy-related protein 17</fullName>
    </recommendedName>
</protein>
<reference evidence="9" key="2">
    <citation type="submission" date="2014-06" db="EMBL/GenBank/DDBJ databases">
        <title>The complete genome of Blastobotrys (Arxula) adeninivorans LS3 - a yeast of biotechnological interest.</title>
        <authorList>
            <person name="Kunze G."/>
            <person name="Gaillardin C."/>
            <person name="Czernicka M."/>
            <person name="Durrens P."/>
            <person name="Martin T."/>
            <person name="Boer E."/>
            <person name="Gabaldon T."/>
            <person name="Cruz J."/>
            <person name="Talla E."/>
            <person name="Marck C."/>
            <person name="Goffeau A."/>
            <person name="Barbe V."/>
            <person name="Baret P."/>
            <person name="Baronian K."/>
            <person name="Beier S."/>
            <person name="Bleykasten C."/>
            <person name="Bode R."/>
            <person name="Casaregola S."/>
            <person name="Despons L."/>
            <person name="Fairhead C."/>
            <person name="Giersberg M."/>
            <person name="Gierski P."/>
            <person name="Hahnel U."/>
            <person name="Hartmann A."/>
            <person name="Jankowska D."/>
            <person name="Jubin C."/>
            <person name="Jung P."/>
            <person name="Lafontaine I."/>
            <person name="Leh-Louis V."/>
            <person name="Lemaire M."/>
            <person name="Marcet-Houben M."/>
            <person name="Mascher M."/>
            <person name="Morel G."/>
            <person name="Richard G.-F."/>
            <person name="Riechen J."/>
            <person name="Sacerdot C."/>
            <person name="Sarkar A."/>
            <person name="Savel G."/>
            <person name="Schacherer J."/>
            <person name="Sherman D."/>
            <person name="Straub M.-L."/>
            <person name="Stein N."/>
            <person name="Thierry A."/>
            <person name="Trautwein-Schult A."/>
            <person name="Westhof E."/>
            <person name="Worch S."/>
            <person name="Dujon B."/>
            <person name="Souciet J.-L."/>
            <person name="Wincker P."/>
            <person name="Scholz U."/>
            <person name="Neuveglise N."/>
        </authorList>
    </citation>
    <scope>NUCLEOTIDE SEQUENCE</scope>
    <source>
        <strain evidence="9">LS3</strain>
    </source>
</reference>
<feature type="domain" description="Autophagy protein ATG17-like" evidence="8">
    <location>
        <begin position="20"/>
        <end position="394"/>
    </location>
</feature>
<feature type="coiled-coil region" evidence="7">
    <location>
        <begin position="74"/>
        <end position="108"/>
    </location>
</feature>
<proteinExistence type="inferred from homology"/>
<keyword evidence="4 6" id="KW-0072">Autophagy</keyword>
<evidence type="ECO:0000256" key="2">
    <source>
        <dbReference type="ARBA" id="ARBA00013806"/>
    </source>
</evidence>
<dbReference type="AlphaFoldDB" id="A0A060T4M1"/>
<dbReference type="GO" id="GO:0034727">
    <property type="term" value="P:piecemeal microautophagy of the nucleus"/>
    <property type="evidence" value="ECO:0007669"/>
    <property type="project" value="TreeGrafter"/>
</dbReference>
<dbReference type="EMBL" id="HG937691">
    <property type="protein sequence ID" value="CDP33842.1"/>
    <property type="molecule type" value="Genomic_DNA"/>
</dbReference>
<evidence type="ECO:0000256" key="4">
    <source>
        <dbReference type="ARBA" id="ARBA00023006"/>
    </source>
</evidence>
<dbReference type="GO" id="GO:1990316">
    <property type="term" value="C:Atg1/ULK1 kinase complex"/>
    <property type="evidence" value="ECO:0007669"/>
    <property type="project" value="TreeGrafter"/>
</dbReference>
<evidence type="ECO:0000256" key="7">
    <source>
        <dbReference type="SAM" id="Coils"/>
    </source>
</evidence>
<reference evidence="9" key="1">
    <citation type="submission" date="2014-02" db="EMBL/GenBank/DDBJ databases">
        <authorList>
            <person name="Genoscope - CEA"/>
        </authorList>
    </citation>
    <scope>NUCLEOTIDE SEQUENCE</scope>
    <source>
        <strain evidence="9">LS3</strain>
    </source>
</reference>
<dbReference type="GO" id="GO:0000045">
    <property type="term" value="P:autophagosome assembly"/>
    <property type="evidence" value="ECO:0007669"/>
    <property type="project" value="TreeGrafter"/>
</dbReference>
<accession>A0A060T4M1</accession>
<feature type="coiled-coil region" evidence="7">
    <location>
        <begin position="228"/>
        <end position="269"/>
    </location>
</feature>
<dbReference type="Pfam" id="PF04108">
    <property type="entry name" value="ATG17_like"/>
    <property type="match status" value="1"/>
</dbReference>
<dbReference type="GO" id="GO:0034045">
    <property type="term" value="C:phagophore assembly site membrane"/>
    <property type="evidence" value="ECO:0007669"/>
    <property type="project" value="UniProtKB-SubCell"/>
</dbReference>
<dbReference type="PANTHER" id="PTHR28005:SF1">
    <property type="entry name" value="AUTOPHAGY-RELATED PROTEIN 17"/>
    <property type="match status" value="1"/>
</dbReference>
<keyword evidence="5" id="KW-0472">Membrane</keyword>
<evidence type="ECO:0000256" key="5">
    <source>
        <dbReference type="ARBA" id="ARBA00023136"/>
    </source>
</evidence>
<dbReference type="InterPro" id="IPR007240">
    <property type="entry name" value="Atg17"/>
</dbReference>
<dbReference type="PANTHER" id="PTHR28005">
    <property type="entry name" value="AUTOPHAGY-RELATED PROTEIN 17"/>
    <property type="match status" value="1"/>
</dbReference>
<sequence>MPALSRHDLLTRWFAEAEQSLSIANPICAEANLLVRTSRDQIENAIALWAQVIFLYDSIGEQLSMLQNICNSLAKVHKDSVAQVEKEVNELERNRHKLTESLELLKHTNVDPALGSKVSAGPEPGTSSDCTLRTFVYEDGIHQLNETADGSINAVKHVQNDLSNTIKALSRDIDEIRDSMALATRVQKNNLYQANQGSGSVAEHAHTMAKLLESLARHYDQCNKAVEMMNVGDQQNDLEELLQVLENDAEEVQGVIQELQERSEEIKSSEKLVSGFHTQMKDVHSKMLSYFDDLDKFATRKLPAYLDKVDDQLHSQAESITDVQKLVQEVGSLYEYYHLFYKSYHVLLLEIARRNKAQAKMQEMITDMSRTLTNLYQEEVELRRTFVEQRGDYLPSDLWPGLTDAPPEPQITFKPVTLPNISEASAQRARKITQGPK</sequence>
<evidence type="ECO:0000259" key="8">
    <source>
        <dbReference type="Pfam" id="PF04108"/>
    </source>
</evidence>
<evidence type="ECO:0000256" key="1">
    <source>
        <dbReference type="ARBA" id="ARBA00006259"/>
    </source>
</evidence>
<evidence type="ECO:0000256" key="3">
    <source>
        <dbReference type="ARBA" id="ARBA00022490"/>
    </source>
</evidence>
<comment type="function">
    <text evidence="6">Autophagy-specific protein that functions in response to autophagy-inducing signals as a scaffold to recruit other ATG proteins to organize preautophagosomal structure (PAS) formation. Modulates the timing and magnitude of the autophagy response, such as the size of the sequestering vesicles. Plays particularly a role in pexophagy and nucleophagy.</text>
</comment>
<keyword evidence="3 6" id="KW-0963">Cytoplasm</keyword>
<dbReference type="GO" id="GO:0060090">
    <property type="term" value="F:molecular adaptor activity"/>
    <property type="evidence" value="ECO:0007669"/>
    <property type="project" value="TreeGrafter"/>
</dbReference>
<evidence type="ECO:0000256" key="6">
    <source>
        <dbReference type="RuleBase" id="RU368080"/>
    </source>
</evidence>
<gene>
    <name evidence="9" type="ORF">GNLVRS02_ARAD1A18744g</name>
</gene>
<keyword evidence="7" id="KW-0175">Coiled coil</keyword>
<dbReference type="PhylomeDB" id="A0A060T4M1"/>
<organism evidence="9">
    <name type="scientific">Blastobotrys adeninivorans</name>
    <name type="common">Yeast</name>
    <name type="synonym">Arxula adeninivorans</name>
    <dbReference type="NCBI Taxonomy" id="409370"/>
    <lineage>
        <taxon>Eukaryota</taxon>
        <taxon>Fungi</taxon>
        <taxon>Dikarya</taxon>
        <taxon>Ascomycota</taxon>
        <taxon>Saccharomycotina</taxon>
        <taxon>Dipodascomycetes</taxon>
        <taxon>Dipodascales</taxon>
        <taxon>Trichomonascaceae</taxon>
        <taxon>Blastobotrys</taxon>
    </lineage>
</organism>
<dbReference type="GO" id="GO:0030295">
    <property type="term" value="F:protein kinase activator activity"/>
    <property type="evidence" value="ECO:0007669"/>
    <property type="project" value="TreeGrafter"/>
</dbReference>
<comment type="subcellular location">
    <subcellularLocation>
        <location evidence="6">Cytoplasm</location>
    </subcellularLocation>
    <subcellularLocation>
        <location evidence="6">Preautophagosomal structure membrane</location>
        <topology evidence="6">Peripheral membrane protein</topology>
    </subcellularLocation>
</comment>
<dbReference type="GO" id="GO:0000422">
    <property type="term" value="P:autophagy of mitochondrion"/>
    <property type="evidence" value="ECO:0007669"/>
    <property type="project" value="TreeGrafter"/>
</dbReference>
<name>A0A060T4M1_BLAAD</name>
<dbReference type="InterPro" id="IPR045326">
    <property type="entry name" value="ATG17-like_dom"/>
</dbReference>
<evidence type="ECO:0000313" key="9">
    <source>
        <dbReference type="EMBL" id="CDP33842.1"/>
    </source>
</evidence>